<dbReference type="Gene3D" id="1.20.140.40">
    <property type="entry name" value="Invertase/pectin methylesterase inhibitor family protein"/>
    <property type="match status" value="1"/>
</dbReference>
<sequence length="176" mass="19337">MNFLVSLVMFSLLLNDFTSAQTLIQDSCKKAAATNMQLKYDFCVNSLTQDPESKTATTLEGLVFASTKNAAAKIMDVKRFVEQILKAKKYGPGMEAVLRTCVELYDEANGALNTAFSSVQSHDYNTANVFMSAALDAPDNCEDGFKEGKLEKSPVTNENNILLQKILIPLAFTNML</sequence>
<evidence type="ECO:0000256" key="4">
    <source>
        <dbReference type="SAM" id="SignalP"/>
    </source>
</evidence>
<accession>A0ABM0UI70</accession>
<feature type="signal peptide" evidence="4">
    <location>
        <begin position="1"/>
        <end position="20"/>
    </location>
</feature>
<proteinExistence type="inferred from homology"/>
<evidence type="ECO:0000256" key="1">
    <source>
        <dbReference type="ARBA" id="ARBA00022729"/>
    </source>
</evidence>
<dbReference type="CDD" id="cd15795">
    <property type="entry name" value="PMEI-Pla_a_1_like"/>
    <property type="match status" value="1"/>
</dbReference>
<dbReference type="InterPro" id="IPR034088">
    <property type="entry name" value="Pla_a_1-like"/>
</dbReference>
<gene>
    <name evidence="7" type="primary">LOC104724674</name>
</gene>
<dbReference type="RefSeq" id="XP_010441517.1">
    <property type="nucleotide sequence ID" value="XM_010443215.2"/>
</dbReference>
<protein>
    <submittedName>
        <fullName evidence="7">Invertase inhibitor</fullName>
    </submittedName>
</protein>
<feature type="chain" id="PRO_5047163259" evidence="4">
    <location>
        <begin position="21"/>
        <end position="176"/>
    </location>
</feature>
<evidence type="ECO:0000256" key="2">
    <source>
        <dbReference type="ARBA" id="ARBA00023157"/>
    </source>
</evidence>
<name>A0ABM0UI70_CAMSA</name>
<evidence type="ECO:0000313" key="6">
    <source>
        <dbReference type="Proteomes" id="UP000694864"/>
    </source>
</evidence>
<feature type="domain" description="Pectinesterase inhibitor" evidence="5">
    <location>
        <begin position="19"/>
        <end position="172"/>
    </location>
</feature>
<dbReference type="PANTHER" id="PTHR35357:SF17">
    <property type="entry name" value="PECTINESTERASE INHIBITOR 12"/>
    <property type="match status" value="1"/>
</dbReference>
<dbReference type="InterPro" id="IPR006501">
    <property type="entry name" value="Pectinesterase_inhib_dom"/>
</dbReference>
<comment type="similarity">
    <text evidence="3">Belongs to the PMEI family.</text>
</comment>
<dbReference type="SMART" id="SM00856">
    <property type="entry name" value="PMEI"/>
    <property type="match status" value="1"/>
</dbReference>
<dbReference type="NCBIfam" id="TIGR01614">
    <property type="entry name" value="PME_inhib"/>
    <property type="match status" value="1"/>
</dbReference>
<evidence type="ECO:0000259" key="5">
    <source>
        <dbReference type="SMART" id="SM00856"/>
    </source>
</evidence>
<organism evidence="6 7">
    <name type="scientific">Camelina sativa</name>
    <name type="common">False flax</name>
    <name type="synonym">Myagrum sativum</name>
    <dbReference type="NCBI Taxonomy" id="90675"/>
    <lineage>
        <taxon>Eukaryota</taxon>
        <taxon>Viridiplantae</taxon>
        <taxon>Streptophyta</taxon>
        <taxon>Embryophyta</taxon>
        <taxon>Tracheophyta</taxon>
        <taxon>Spermatophyta</taxon>
        <taxon>Magnoliopsida</taxon>
        <taxon>eudicotyledons</taxon>
        <taxon>Gunneridae</taxon>
        <taxon>Pentapetalae</taxon>
        <taxon>rosids</taxon>
        <taxon>malvids</taxon>
        <taxon>Brassicales</taxon>
        <taxon>Brassicaceae</taxon>
        <taxon>Camelineae</taxon>
        <taxon>Camelina</taxon>
    </lineage>
</organism>
<dbReference type="GeneID" id="104724674"/>
<reference evidence="7" key="2">
    <citation type="submission" date="2025-08" db="UniProtKB">
        <authorList>
            <consortium name="RefSeq"/>
        </authorList>
    </citation>
    <scope>IDENTIFICATION</scope>
    <source>
        <tissue evidence="7">Leaf</tissue>
    </source>
</reference>
<evidence type="ECO:0000313" key="7">
    <source>
        <dbReference type="RefSeq" id="XP_010441517.1"/>
    </source>
</evidence>
<keyword evidence="1 4" id="KW-0732">Signal</keyword>
<keyword evidence="2" id="KW-1015">Disulfide bond</keyword>
<reference evidence="6" key="1">
    <citation type="journal article" date="2014" name="Nat. Commun.">
        <title>The emerging biofuel crop Camelina sativa retains a highly undifferentiated hexaploid genome structure.</title>
        <authorList>
            <person name="Kagale S."/>
            <person name="Koh C."/>
            <person name="Nixon J."/>
            <person name="Bollina V."/>
            <person name="Clarke W.E."/>
            <person name="Tuteja R."/>
            <person name="Spillane C."/>
            <person name="Robinson S.J."/>
            <person name="Links M.G."/>
            <person name="Clarke C."/>
            <person name="Higgins E.E."/>
            <person name="Huebert T."/>
            <person name="Sharpe A.G."/>
            <person name="Parkin I.A."/>
        </authorList>
    </citation>
    <scope>NUCLEOTIDE SEQUENCE [LARGE SCALE GENOMIC DNA]</scope>
    <source>
        <strain evidence="6">cv. DH55</strain>
    </source>
</reference>
<dbReference type="Proteomes" id="UP000694864">
    <property type="component" value="Chromosome 11"/>
</dbReference>
<dbReference type="SUPFAM" id="SSF101148">
    <property type="entry name" value="Plant invertase/pectin methylesterase inhibitor"/>
    <property type="match status" value="1"/>
</dbReference>
<evidence type="ECO:0000256" key="3">
    <source>
        <dbReference type="ARBA" id="ARBA00038471"/>
    </source>
</evidence>
<dbReference type="PANTHER" id="PTHR35357">
    <property type="entry name" value="OS02G0537100 PROTEIN"/>
    <property type="match status" value="1"/>
</dbReference>
<dbReference type="InterPro" id="IPR035513">
    <property type="entry name" value="Invertase/methylesterase_inhib"/>
</dbReference>
<keyword evidence="6" id="KW-1185">Reference proteome</keyword>
<dbReference type="Pfam" id="PF04043">
    <property type="entry name" value="PMEI"/>
    <property type="match status" value="1"/>
</dbReference>